<dbReference type="EMBL" id="FO704550">
    <property type="protein sequence ID" value="CDG16115.1"/>
    <property type="molecule type" value="Genomic_DNA"/>
</dbReference>
<dbReference type="KEGG" id="xdo:XDD1_0412"/>
<reference evidence="3 5" key="2">
    <citation type="submission" date="2019-07" db="EMBL/GenBank/DDBJ databases">
        <title>Genomic Encyclopedia of Type Strains, Phase I: the one thousand microbial genomes (KMG-I) project.</title>
        <authorList>
            <person name="Kyrpides N."/>
        </authorList>
    </citation>
    <scope>NUCLEOTIDE SEQUENCE [LARGE SCALE GENOMIC DNA]</scope>
    <source>
        <strain evidence="3 5">DSM 17909</strain>
    </source>
</reference>
<keyword evidence="5" id="KW-1185">Reference proteome</keyword>
<organism evidence="2 4">
    <name type="scientific">Xenorhabdus doucetiae</name>
    <dbReference type="NCBI Taxonomy" id="351671"/>
    <lineage>
        <taxon>Bacteria</taxon>
        <taxon>Pseudomonadati</taxon>
        <taxon>Pseudomonadota</taxon>
        <taxon>Gammaproteobacteria</taxon>
        <taxon>Enterobacterales</taxon>
        <taxon>Morganellaceae</taxon>
        <taxon>Xenorhabdus</taxon>
    </lineage>
</organism>
<proteinExistence type="predicted"/>
<dbReference type="HOGENOM" id="CLU_092431_0_0_6"/>
<dbReference type="InterPro" id="IPR049240">
    <property type="entry name" value="DUF6875"/>
</dbReference>
<dbReference type="OrthoDB" id="8420726at2"/>
<evidence type="ECO:0000313" key="2">
    <source>
        <dbReference type="EMBL" id="CDG16115.1"/>
    </source>
</evidence>
<name>A0A068QQJ9_9GAMM</name>
<dbReference type="STRING" id="351671.XDD1_0412"/>
<accession>A0A068QQJ9</accession>
<dbReference type="Pfam" id="PF21780">
    <property type="entry name" value="DUF6875"/>
    <property type="match status" value="1"/>
</dbReference>
<feature type="domain" description="DUF6875" evidence="1">
    <location>
        <begin position="36"/>
        <end position="205"/>
    </location>
</feature>
<evidence type="ECO:0000313" key="5">
    <source>
        <dbReference type="Proteomes" id="UP000324170"/>
    </source>
</evidence>
<dbReference type="EMBL" id="VNHN01000005">
    <property type="protein sequence ID" value="TYP15925.1"/>
    <property type="molecule type" value="Genomic_DNA"/>
</dbReference>
<protein>
    <recommendedName>
        <fullName evidence="1">DUF6875 domain-containing protein</fullName>
    </recommendedName>
</protein>
<sequence>MQTNLAPLVTHSYCSPKLIPISDVLSFNELNSNALKTTAQWCIDYLCKPHPELGRSGVVCPYSPISMKKETFWLTEIKTKGRTEEEIKKDVISLSYLFHKQEPRAGEETQFKTIVSIWDDIYSEEDISRLHYEMKPIFLHAGLMLGEFFSSCEKRGLRNSSFYPLRSPIPLLVVREMVEFDIAFLSDSIEYVKEYIHKYGDRGLNAIKHMLNNNKKIGLSDEQMAVLKSYLMYQ</sequence>
<dbReference type="RefSeq" id="WP_045968227.1">
    <property type="nucleotide sequence ID" value="NZ_CAWMED010000001.1"/>
</dbReference>
<gene>
    <name evidence="3" type="ORF">LY16_00543</name>
    <name evidence="2" type="ORF">XDD1_0412</name>
</gene>
<evidence type="ECO:0000313" key="4">
    <source>
        <dbReference type="Proteomes" id="UP000032721"/>
    </source>
</evidence>
<dbReference type="AlphaFoldDB" id="A0A068QQJ9"/>
<evidence type="ECO:0000259" key="1">
    <source>
        <dbReference type="Pfam" id="PF21780"/>
    </source>
</evidence>
<reference evidence="2 4" key="1">
    <citation type="submission" date="2013-07" db="EMBL/GenBank/DDBJ databases">
        <authorList>
            <person name="Genoscope - CEA"/>
        </authorList>
    </citation>
    <scope>NUCLEOTIDE SEQUENCE [LARGE SCALE GENOMIC DNA]</scope>
    <source>
        <strain evidence="2">FRM16</strain>
        <strain evidence="4">FRM16 / DSM 17909</strain>
    </source>
</reference>
<evidence type="ECO:0000313" key="3">
    <source>
        <dbReference type="EMBL" id="TYP15925.1"/>
    </source>
</evidence>
<dbReference type="Proteomes" id="UP000324170">
    <property type="component" value="Unassembled WGS sequence"/>
</dbReference>
<dbReference type="Proteomes" id="UP000032721">
    <property type="component" value="Chromosome"/>
</dbReference>